<dbReference type="STRING" id="225849.swp_2664"/>
<dbReference type="KEGG" id="swp:swp_2664"/>
<proteinExistence type="predicted"/>
<keyword evidence="1" id="KW-0812">Transmembrane</keyword>
<keyword evidence="1" id="KW-1133">Transmembrane helix</keyword>
<dbReference type="InterPro" id="IPR000917">
    <property type="entry name" value="Sulfatase_N"/>
</dbReference>
<feature type="transmembrane region" description="Helical" evidence="1">
    <location>
        <begin position="100"/>
        <end position="120"/>
    </location>
</feature>
<dbReference type="RefSeq" id="WP_020912754.1">
    <property type="nucleotide sequence ID" value="NC_011566.1"/>
</dbReference>
<dbReference type="Proteomes" id="UP000000753">
    <property type="component" value="Chromosome"/>
</dbReference>
<organism evidence="3 4">
    <name type="scientific">Shewanella piezotolerans (strain WP3 / JCM 13877)</name>
    <dbReference type="NCBI Taxonomy" id="225849"/>
    <lineage>
        <taxon>Bacteria</taxon>
        <taxon>Pseudomonadati</taxon>
        <taxon>Pseudomonadota</taxon>
        <taxon>Gammaproteobacteria</taxon>
        <taxon>Alteromonadales</taxon>
        <taxon>Shewanellaceae</taxon>
        <taxon>Shewanella</taxon>
    </lineage>
</organism>
<feature type="transmembrane region" description="Helical" evidence="1">
    <location>
        <begin position="63"/>
        <end position="88"/>
    </location>
</feature>
<dbReference type="Pfam" id="PF00884">
    <property type="entry name" value="Sulfatase"/>
    <property type="match status" value="1"/>
</dbReference>
<dbReference type="PANTHER" id="PTHR43751:SF3">
    <property type="entry name" value="SULFATASE N-TERMINAL DOMAIN-CONTAINING PROTEIN"/>
    <property type="match status" value="1"/>
</dbReference>
<evidence type="ECO:0000259" key="2">
    <source>
        <dbReference type="Pfam" id="PF00884"/>
    </source>
</evidence>
<dbReference type="PANTHER" id="PTHR43751">
    <property type="entry name" value="SULFATASE"/>
    <property type="match status" value="1"/>
</dbReference>
<dbReference type="eggNOG" id="COG3119">
    <property type="taxonomic scope" value="Bacteria"/>
</dbReference>
<dbReference type="AlphaFoldDB" id="B8CMK8"/>
<sequence>MSEVSNHSFLRIAIRTVAILSLFTIALINYRSSVLPYSAFSVANAMTLIDIEHFKSIGLIKDIVYFFTVVMVIHIFWSLLITVTFYSIRAKGSFELQNELLWLLLVLCHITFVVGLNSYLYPTSISAYFRGYVYSEPAFLIVLGIILFILFSIGLTRIKHTFSISKLVLILSLFITYPFITALKPQITVDKPNIIIVGVDGLRPDHLAYEGAPIRYAPFINSLLSKSEIYNSSYSPQGRTYVAWMSILTGQYPKTNGARFNLAPPELINKRLPLLNALHSNGYHSSYAMDERRFNQIDESYGFKSTAGPKIGAADAFISSFADLPYINILLNHPYSGYAFPYLHNNRAYGKAYQPNLFNKEVIKTLSTDTPNLLAVHFCQLHWPYTSVNFIENQANEWRGNYSHYMYKAMLRKVDSQLAHFFSELARLKYLNNAIVYFISDHGEGFKLNASIDTEQSEGIPALQSWGHGTNVLDQTQSKVLLAKMKFEDGRVIGNANIIEGLFSLIDILPSINKELNLNLAEPLDGIPLPVKTKSKHSDRYLFVESSLPLKAINASFIDEKKVVSEVGSSYVVLPSGKAIMKPEDYITLLSRKQRSVYQGKHQLALLPESDSLVLLDFANKDARVIIEEENDLRVNKLLIRLCQFYKDDFGFDKSNRCAGLKTASHENGKGLNRTVNNAN</sequence>
<dbReference type="OrthoDB" id="9803751at2"/>
<dbReference type="SUPFAM" id="SSF53649">
    <property type="entry name" value="Alkaline phosphatase-like"/>
    <property type="match status" value="1"/>
</dbReference>
<feature type="domain" description="Sulfatase N-terminal" evidence="2">
    <location>
        <begin position="192"/>
        <end position="472"/>
    </location>
</feature>
<dbReference type="Gene3D" id="3.40.720.10">
    <property type="entry name" value="Alkaline Phosphatase, subunit A"/>
    <property type="match status" value="1"/>
</dbReference>
<dbReference type="InterPro" id="IPR052701">
    <property type="entry name" value="GAG_Ulvan_Degrading_Sulfatases"/>
</dbReference>
<accession>B8CMK8</accession>
<evidence type="ECO:0000313" key="3">
    <source>
        <dbReference type="EMBL" id="ACJ29398.1"/>
    </source>
</evidence>
<evidence type="ECO:0000313" key="4">
    <source>
        <dbReference type="Proteomes" id="UP000000753"/>
    </source>
</evidence>
<keyword evidence="1" id="KW-0472">Membrane</keyword>
<keyword evidence="4" id="KW-1185">Reference proteome</keyword>
<dbReference type="InterPro" id="IPR017850">
    <property type="entry name" value="Alkaline_phosphatase_core_sf"/>
</dbReference>
<evidence type="ECO:0000256" key="1">
    <source>
        <dbReference type="SAM" id="Phobius"/>
    </source>
</evidence>
<feature type="transmembrane region" description="Helical" evidence="1">
    <location>
        <begin position="12"/>
        <end position="30"/>
    </location>
</feature>
<feature type="transmembrane region" description="Helical" evidence="1">
    <location>
        <begin position="167"/>
        <end position="183"/>
    </location>
</feature>
<gene>
    <name evidence="3" type="ordered locus">swp_2664</name>
</gene>
<dbReference type="EMBL" id="CP000472">
    <property type="protein sequence ID" value="ACJ29398.1"/>
    <property type="molecule type" value="Genomic_DNA"/>
</dbReference>
<name>B8CMK8_SHEPW</name>
<dbReference type="HOGENOM" id="CLU_398414_0_0_6"/>
<feature type="transmembrane region" description="Helical" evidence="1">
    <location>
        <begin position="132"/>
        <end position="155"/>
    </location>
</feature>
<reference evidence="3 4" key="1">
    <citation type="journal article" date="2008" name="PLoS ONE">
        <title>Environmental adaptation: genomic analysis of the piezotolerant and psychrotolerant deep-sea iron reducing bacterium Shewanella piezotolerans WP3.</title>
        <authorList>
            <person name="Wang F."/>
            <person name="Wang J."/>
            <person name="Jian H."/>
            <person name="Zhang B."/>
            <person name="Li S."/>
            <person name="Wang F."/>
            <person name="Zeng X."/>
            <person name="Gao L."/>
            <person name="Bartlett D.H."/>
            <person name="Yu J."/>
            <person name="Hu S."/>
            <person name="Xiao X."/>
        </authorList>
    </citation>
    <scope>NUCLEOTIDE SEQUENCE [LARGE SCALE GENOMIC DNA]</scope>
    <source>
        <strain evidence="4">WP3 / JCM 13877</strain>
    </source>
</reference>
<protein>
    <recommendedName>
        <fullName evidence="2">Sulfatase N-terminal domain-containing protein</fullName>
    </recommendedName>
</protein>